<dbReference type="Pfam" id="PF13966">
    <property type="entry name" value="zf-RVT"/>
    <property type="match status" value="1"/>
</dbReference>
<keyword evidence="3" id="KW-1185">Reference proteome</keyword>
<proteinExistence type="predicted"/>
<dbReference type="EMBL" id="JAEPRB010000113">
    <property type="protein sequence ID" value="KAG2221277.1"/>
    <property type="molecule type" value="Genomic_DNA"/>
</dbReference>
<evidence type="ECO:0000313" key="2">
    <source>
        <dbReference type="EMBL" id="KAG2221277.1"/>
    </source>
</evidence>
<accession>A0A8H7S3W0</accession>
<dbReference type="AlphaFoldDB" id="A0A8H7S3W0"/>
<sequence>MFSAGRNLWFRAVHRTLPTSQRLHELIPEHHATNICQLCHTTIDSSSHFLFSCPVRWSVWTHTWGSIFLCEPDERNLLQVIMDLRWDLIPTHAFVEYTNVIQGTLLALWRSYWNLIFNNHPFDPIQVSRSALNIIHSLQAPSDD</sequence>
<gene>
    <name evidence="2" type="ORF">INT45_000190</name>
</gene>
<reference evidence="2 3" key="1">
    <citation type="submission" date="2020-12" db="EMBL/GenBank/DDBJ databases">
        <title>Metabolic potential, ecology and presence of endohyphal bacteria is reflected in genomic diversity of Mucoromycotina.</title>
        <authorList>
            <person name="Muszewska A."/>
            <person name="Okrasinska A."/>
            <person name="Steczkiewicz K."/>
            <person name="Drgas O."/>
            <person name="Orlowska M."/>
            <person name="Perlinska-Lenart U."/>
            <person name="Aleksandrzak-Piekarczyk T."/>
            <person name="Szatraj K."/>
            <person name="Zielenkiewicz U."/>
            <person name="Pilsyk S."/>
            <person name="Malc E."/>
            <person name="Mieczkowski P."/>
            <person name="Kruszewska J.S."/>
            <person name="Biernat P."/>
            <person name="Pawlowska J."/>
        </authorList>
    </citation>
    <scope>NUCLEOTIDE SEQUENCE [LARGE SCALE GENOMIC DNA]</scope>
    <source>
        <strain evidence="2 3">CBS 142.35</strain>
    </source>
</reference>
<evidence type="ECO:0000259" key="1">
    <source>
        <dbReference type="Pfam" id="PF13966"/>
    </source>
</evidence>
<dbReference type="InterPro" id="IPR026960">
    <property type="entry name" value="RVT-Znf"/>
</dbReference>
<evidence type="ECO:0000313" key="3">
    <source>
        <dbReference type="Proteomes" id="UP000646827"/>
    </source>
</evidence>
<feature type="domain" description="Reverse transcriptase zinc-binding" evidence="1">
    <location>
        <begin position="8"/>
        <end position="60"/>
    </location>
</feature>
<organism evidence="2 3">
    <name type="scientific">Circinella minor</name>
    <dbReference type="NCBI Taxonomy" id="1195481"/>
    <lineage>
        <taxon>Eukaryota</taxon>
        <taxon>Fungi</taxon>
        <taxon>Fungi incertae sedis</taxon>
        <taxon>Mucoromycota</taxon>
        <taxon>Mucoromycotina</taxon>
        <taxon>Mucoromycetes</taxon>
        <taxon>Mucorales</taxon>
        <taxon>Lichtheimiaceae</taxon>
        <taxon>Circinella</taxon>
    </lineage>
</organism>
<dbReference type="OrthoDB" id="2273311at2759"/>
<dbReference type="Proteomes" id="UP000646827">
    <property type="component" value="Unassembled WGS sequence"/>
</dbReference>
<comment type="caution">
    <text evidence="2">The sequence shown here is derived from an EMBL/GenBank/DDBJ whole genome shotgun (WGS) entry which is preliminary data.</text>
</comment>
<protein>
    <recommendedName>
        <fullName evidence="1">Reverse transcriptase zinc-binding domain-containing protein</fullName>
    </recommendedName>
</protein>
<name>A0A8H7S3W0_9FUNG</name>